<proteinExistence type="predicted"/>
<dbReference type="EMBL" id="CM009291">
    <property type="protein sequence ID" value="KAI9399822.1"/>
    <property type="molecule type" value="Genomic_DNA"/>
</dbReference>
<reference evidence="1 2" key="1">
    <citation type="journal article" date="2006" name="Science">
        <title>The genome of black cottonwood, Populus trichocarpa (Torr. &amp; Gray).</title>
        <authorList>
            <person name="Tuskan G.A."/>
            <person name="Difazio S."/>
            <person name="Jansson S."/>
            <person name="Bohlmann J."/>
            <person name="Grigoriev I."/>
            <person name="Hellsten U."/>
            <person name="Putnam N."/>
            <person name="Ralph S."/>
            <person name="Rombauts S."/>
            <person name="Salamov A."/>
            <person name="Schein J."/>
            <person name="Sterck L."/>
            <person name="Aerts A."/>
            <person name="Bhalerao R.R."/>
            <person name="Bhalerao R.P."/>
            <person name="Blaudez D."/>
            <person name="Boerjan W."/>
            <person name="Brun A."/>
            <person name="Brunner A."/>
            <person name="Busov V."/>
            <person name="Campbell M."/>
            <person name="Carlson J."/>
            <person name="Chalot M."/>
            <person name="Chapman J."/>
            <person name="Chen G.L."/>
            <person name="Cooper D."/>
            <person name="Coutinho P.M."/>
            <person name="Couturier J."/>
            <person name="Covert S."/>
            <person name="Cronk Q."/>
            <person name="Cunningham R."/>
            <person name="Davis J."/>
            <person name="Degroeve S."/>
            <person name="Dejardin A."/>
            <person name="Depamphilis C."/>
            <person name="Detter J."/>
            <person name="Dirks B."/>
            <person name="Dubchak I."/>
            <person name="Duplessis S."/>
            <person name="Ehlting J."/>
            <person name="Ellis B."/>
            <person name="Gendler K."/>
            <person name="Goodstein D."/>
            <person name="Gribskov M."/>
            <person name="Grimwood J."/>
            <person name="Groover A."/>
            <person name="Gunter L."/>
            <person name="Hamberger B."/>
            <person name="Heinze B."/>
            <person name="Helariutta Y."/>
            <person name="Henrissat B."/>
            <person name="Holligan D."/>
            <person name="Holt R."/>
            <person name="Huang W."/>
            <person name="Islam-Faridi N."/>
            <person name="Jones S."/>
            <person name="Jones-Rhoades M."/>
            <person name="Jorgensen R."/>
            <person name="Joshi C."/>
            <person name="Kangasjarvi J."/>
            <person name="Karlsson J."/>
            <person name="Kelleher C."/>
            <person name="Kirkpatrick R."/>
            <person name="Kirst M."/>
            <person name="Kohler A."/>
            <person name="Kalluri U."/>
            <person name="Larimer F."/>
            <person name="Leebens-Mack J."/>
            <person name="Leple J.C."/>
            <person name="Locascio P."/>
            <person name="Lou Y."/>
            <person name="Lucas S."/>
            <person name="Martin F."/>
            <person name="Montanini B."/>
            <person name="Napoli C."/>
            <person name="Nelson D.R."/>
            <person name="Nelson C."/>
            <person name="Nieminen K."/>
            <person name="Nilsson O."/>
            <person name="Pereda V."/>
            <person name="Peter G."/>
            <person name="Philippe R."/>
            <person name="Pilate G."/>
            <person name="Poliakov A."/>
            <person name="Razumovskaya J."/>
            <person name="Richardson P."/>
            <person name="Rinaldi C."/>
            <person name="Ritland K."/>
            <person name="Rouze P."/>
            <person name="Ryaboy D."/>
            <person name="Schmutz J."/>
            <person name="Schrader J."/>
            <person name="Segerman B."/>
            <person name="Shin H."/>
            <person name="Siddiqui A."/>
            <person name="Sterky F."/>
            <person name="Terry A."/>
            <person name="Tsai C.J."/>
            <person name="Uberbacher E."/>
            <person name="Unneberg P."/>
            <person name="Vahala J."/>
            <person name="Wall K."/>
            <person name="Wessler S."/>
            <person name="Yang G."/>
            <person name="Yin T."/>
            <person name="Douglas C."/>
            <person name="Marra M."/>
            <person name="Sandberg G."/>
            <person name="Van de Peer Y."/>
            <person name="Rokhsar D."/>
        </authorList>
    </citation>
    <scope>NUCLEOTIDE SEQUENCE [LARGE SCALE GENOMIC DNA]</scope>
    <source>
        <strain evidence="2">cv. Nisqually</strain>
    </source>
</reference>
<protein>
    <submittedName>
        <fullName evidence="1">Uncharacterized protein</fullName>
    </submittedName>
</protein>
<evidence type="ECO:0000313" key="2">
    <source>
        <dbReference type="Proteomes" id="UP000006729"/>
    </source>
</evidence>
<comment type="caution">
    <text evidence="1">The sequence shown here is derived from an EMBL/GenBank/DDBJ whole genome shotgun (WGS) entry which is preliminary data.</text>
</comment>
<name>A0ACC0TE02_POPTR</name>
<sequence>MENCETKPVNPISTPPFVEIISRLTLIHDPSTVHAGKLKMCKMLQELIHSLFKGKERGNVVSIQFHHVLTRSVSSPLLHAIEVACLIFFSSSSFFLFIT</sequence>
<evidence type="ECO:0000313" key="1">
    <source>
        <dbReference type="EMBL" id="KAI9399822.1"/>
    </source>
</evidence>
<dbReference type="Proteomes" id="UP000006729">
    <property type="component" value="Chromosome 2"/>
</dbReference>
<organism evidence="1 2">
    <name type="scientific">Populus trichocarpa</name>
    <name type="common">Western balsam poplar</name>
    <name type="synonym">Populus balsamifera subsp. trichocarpa</name>
    <dbReference type="NCBI Taxonomy" id="3694"/>
    <lineage>
        <taxon>Eukaryota</taxon>
        <taxon>Viridiplantae</taxon>
        <taxon>Streptophyta</taxon>
        <taxon>Embryophyta</taxon>
        <taxon>Tracheophyta</taxon>
        <taxon>Spermatophyta</taxon>
        <taxon>Magnoliopsida</taxon>
        <taxon>eudicotyledons</taxon>
        <taxon>Gunneridae</taxon>
        <taxon>Pentapetalae</taxon>
        <taxon>rosids</taxon>
        <taxon>fabids</taxon>
        <taxon>Malpighiales</taxon>
        <taxon>Salicaceae</taxon>
        <taxon>Saliceae</taxon>
        <taxon>Populus</taxon>
    </lineage>
</organism>
<accession>A0ACC0TE02</accession>
<gene>
    <name evidence="1" type="ORF">POPTR_002G155402v4</name>
</gene>
<keyword evidence="2" id="KW-1185">Reference proteome</keyword>